<name>A0ABS0I3C7_9BACT</name>
<accession>A0ABS0I3C7</accession>
<dbReference type="RefSeq" id="WP_196292880.1">
    <property type="nucleotide sequence ID" value="NZ_JADQDM010000003.1"/>
</dbReference>
<dbReference type="Proteomes" id="UP000618931">
    <property type="component" value="Unassembled WGS sequence"/>
</dbReference>
<organism evidence="1 2">
    <name type="scientific">Hymenobacter ruricola</name>
    <dbReference type="NCBI Taxonomy" id="2791023"/>
    <lineage>
        <taxon>Bacteria</taxon>
        <taxon>Pseudomonadati</taxon>
        <taxon>Bacteroidota</taxon>
        <taxon>Cytophagia</taxon>
        <taxon>Cytophagales</taxon>
        <taxon>Hymenobacteraceae</taxon>
        <taxon>Hymenobacter</taxon>
    </lineage>
</organism>
<sequence length="167" mass="18814">MHLQLLQETPTVSVYHDVTNDWLFADWRGHLTLPMVQANCLTIAQCFLARPYPRILNSNCEVQSMSADVAPWLAGQYLPHLGLAGIEYLAWVCAPDLLLKHLAGEAVRQLRTPMVVMFDDLENACAWLQHTRIPADEATGPDAARRQAELNFRVEALLEEVSHLEGR</sequence>
<reference evidence="1 2" key="1">
    <citation type="submission" date="2020-11" db="EMBL/GenBank/DDBJ databases">
        <authorList>
            <person name="Kim M.K."/>
        </authorList>
    </citation>
    <scope>NUCLEOTIDE SEQUENCE [LARGE SCALE GENOMIC DNA]</scope>
    <source>
        <strain evidence="1 2">BT662</strain>
    </source>
</reference>
<dbReference type="EMBL" id="JADQDM010000003">
    <property type="protein sequence ID" value="MBF9221438.1"/>
    <property type="molecule type" value="Genomic_DNA"/>
</dbReference>
<keyword evidence="2" id="KW-1185">Reference proteome</keyword>
<gene>
    <name evidence="1" type="ORF">I2H31_10010</name>
</gene>
<comment type="caution">
    <text evidence="1">The sequence shown here is derived from an EMBL/GenBank/DDBJ whole genome shotgun (WGS) entry which is preliminary data.</text>
</comment>
<evidence type="ECO:0008006" key="3">
    <source>
        <dbReference type="Google" id="ProtNLM"/>
    </source>
</evidence>
<protein>
    <recommendedName>
        <fullName evidence="3">STAS/SEC14 domain-containing protein</fullName>
    </recommendedName>
</protein>
<evidence type="ECO:0000313" key="2">
    <source>
        <dbReference type="Proteomes" id="UP000618931"/>
    </source>
</evidence>
<evidence type="ECO:0000313" key="1">
    <source>
        <dbReference type="EMBL" id="MBF9221438.1"/>
    </source>
</evidence>
<proteinExistence type="predicted"/>